<dbReference type="Gene3D" id="3.90.190.20">
    <property type="entry name" value="Mur ligase, C-terminal domain"/>
    <property type="match status" value="1"/>
</dbReference>
<sequence>MILGAGASGMSCLRYLHGKRDLIVCDTRFDTDQSPIPNSRTFYQNFPQVSLIRPSDFDRAIDSVSTMVVSPGLPLSHCLVRKALSSGIKLVSDVDLFIDAADGPVIGITGTNGKSTVTTLVGAMLEDQAFGSGGNLGPPALDLLNDGFAGYVLELSSFQLERMEAKRLDVASIINISNDHLDRHESLDSYAAVKRRIYRDCGFAVYNGDDRLSRPPDNVPSVAVNKDERWRVIESGVVIDGRFVASDAIKLTGDHNRFNVVAAAAIADSFGASFDNIRHVLESFEGLPHRAQIIGSIDDVTYVDDSKATNLGSCIAAIEGVIKQPSSRRIVLIAGGMGKGADFAALGRAIPGHVRSVVLIGRDARLIAANIPGTPVAFASDLDDAVVKARMDAVPGDVVLFSPACASFDMFENFVVRGQAFTRIVEGMSK</sequence>
<dbReference type="GO" id="GO:0008764">
    <property type="term" value="F:UDP-N-acetylmuramoylalanine-D-glutamate ligase activity"/>
    <property type="evidence" value="ECO:0007669"/>
    <property type="project" value="UniProtKB-EC"/>
</dbReference>
<evidence type="ECO:0000256" key="2">
    <source>
        <dbReference type="ARBA" id="ARBA00004752"/>
    </source>
</evidence>
<dbReference type="Gene3D" id="3.40.50.720">
    <property type="entry name" value="NAD(P)-binding Rossmann-like Domain"/>
    <property type="match status" value="1"/>
</dbReference>
<dbReference type="GO" id="GO:0008360">
    <property type="term" value="P:regulation of cell shape"/>
    <property type="evidence" value="ECO:0007669"/>
    <property type="project" value="InterPro"/>
</dbReference>
<evidence type="ECO:0000256" key="1">
    <source>
        <dbReference type="ARBA" id="ARBA00004496"/>
    </source>
</evidence>
<dbReference type="Gene3D" id="3.40.1190.10">
    <property type="entry name" value="Mur-like, catalytic domain"/>
    <property type="match status" value="1"/>
</dbReference>
<dbReference type="InterPro" id="IPR004101">
    <property type="entry name" value="Mur_ligase_C"/>
</dbReference>
<evidence type="ECO:0000256" key="6">
    <source>
        <dbReference type="ARBA" id="ARBA00022840"/>
    </source>
</evidence>
<dbReference type="EMBL" id="UINC01000328">
    <property type="protein sequence ID" value="SUZ53363.1"/>
    <property type="molecule type" value="Genomic_DNA"/>
</dbReference>
<evidence type="ECO:0000313" key="9">
    <source>
        <dbReference type="EMBL" id="SUZ53363.1"/>
    </source>
</evidence>
<dbReference type="InterPro" id="IPR036615">
    <property type="entry name" value="Mur_ligase_C_dom_sf"/>
</dbReference>
<dbReference type="Pfam" id="PF02875">
    <property type="entry name" value="Mur_ligase_C"/>
    <property type="match status" value="1"/>
</dbReference>
<dbReference type="InterPro" id="IPR013221">
    <property type="entry name" value="Mur_ligase_cen"/>
</dbReference>
<dbReference type="SUPFAM" id="SSF53244">
    <property type="entry name" value="MurD-like peptide ligases, peptide-binding domain"/>
    <property type="match status" value="1"/>
</dbReference>
<evidence type="ECO:0000259" key="8">
    <source>
        <dbReference type="Pfam" id="PF08245"/>
    </source>
</evidence>
<dbReference type="Pfam" id="PF21799">
    <property type="entry name" value="MurD-like_N"/>
    <property type="match status" value="1"/>
</dbReference>
<dbReference type="NCBIfam" id="TIGR01087">
    <property type="entry name" value="murD"/>
    <property type="match status" value="1"/>
</dbReference>
<evidence type="ECO:0000256" key="5">
    <source>
        <dbReference type="ARBA" id="ARBA00022741"/>
    </source>
</evidence>
<dbReference type="PANTHER" id="PTHR43692:SF1">
    <property type="entry name" value="UDP-N-ACETYLMURAMOYLALANINE--D-GLUTAMATE LIGASE"/>
    <property type="match status" value="1"/>
</dbReference>
<gene>
    <name evidence="9" type="ORF">METZ01_LOCUS6217</name>
</gene>
<protein>
    <submittedName>
        <fullName evidence="9">Uncharacterized protein</fullName>
    </submittedName>
</protein>
<dbReference type="GO" id="GO:0009252">
    <property type="term" value="P:peptidoglycan biosynthetic process"/>
    <property type="evidence" value="ECO:0007669"/>
    <property type="project" value="UniProtKB-UniPathway"/>
</dbReference>
<dbReference type="UniPathway" id="UPA00219"/>
<keyword evidence="6" id="KW-0067">ATP-binding</keyword>
<dbReference type="GO" id="GO:0005737">
    <property type="term" value="C:cytoplasm"/>
    <property type="evidence" value="ECO:0007669"/>
    <property type="project" value="UniProtKB-SubCell"/>
</dbReference>
<accession>A0A381NIL4</accession>
<evidence type="ECO:0000256" key="3">
    <source>
        <dbReference type="ARBA" id="ARBA00022490"/>
    </source>
</evidence>
<proteinExistence type="inferred from homology"/>
<dbReference type="SUPFAM" id="SSF51984">
    <property type="entry name" value="MurCD N-terminal domain"/>
    <property type="match status" value="1"/>
</dbReference>
<keyword evidence="4" id="KW-0436">Ligase</keyword>
<keyword evidence="5" id="KW-0547">Nucleotide-binding</keyword>
<evidence type="ECO:0000256" key="4">
    <source>
        <dbReference type="ARBA" id="ARBA00022598"/>
    </source>
</evidence>
<reference evidence="9" key="1">
    <citation type="submission" date="2018-05" db="EMBL/GenBank/DDBJ databases">
        <authorList>
            <person name="Lanie J.A."/>
            <person name="Ng W.-L."/>
            <person name="Kazmierczak K.M."/>
            <person name="Andrzejewski T.M."/>
            <person name="Davidsen T.M."/>
            <person name="Wayne K.J."/>
            <person name="Tettelin H."/>
            <person name="Glass J.I."/>
            <person name="Rusch D."/>
            <person name="Podicherti R."/>
            <person name="Tsui H.-C.T."/>
            <person name="Winkler M.E."/>
        </authorList>
    </citation>
    <scope>NUCLEOTIDE SEQUENCE</scope>
</reference>
<comment type="pathway">
    <text evidence="2">Cell wall biogenesis; peptidoglycan biosynthesis.</text>
</comment>
<dbReference type="AlphaFoldDB" id="A0A381NIL4"/>
<feature type="domain" description="Mur ligase central" evidence="8">
    <location>
        <begin position="108"/>
        <end position="267"/>
    </location>
</feature>
<dbReference type="InterPro" id="IPR036565">
    <property type="entry name" value="Mur-like_cat_sf"/>
</dbReference>
<organism evidence="9">
    <name type="scientific">marine metagenome</name>
    <dbReference type="NCBI Taxonomy" id="408172"/>
    <lineage>
        <taxon>unclassified sequences</taxon>
        <taxon>metagenomes</taxon>
        <taxon>ecological metagenomes</taxon>
    </lineage>
</organism>
<feature type="domain" description="Mur ligase C-terminal" evidence="7">
    <location>
        <begin position="289"/>
        <end position="405"/>
    </location>
</feature>
<dbReference type="PANTHER" id="PTHR43692">
    <property type="entry name" value="UDP-N-ACETYLMURAMOYLALANINE--D-GLUTAMATE LIGASE"/>
    <property type="match status" value="1"/>
</dbReference>
<name>A0A381NIL4_9ZZZZ</name>
<evidence type="ECO:0000259" key="7">
    <source>
        <dbReference type="Pfam" id="PF02875"/>
    </source>
</evidence>
<dbReference type="InterPro" id="IPR005762">
    <property type="entry name" value="MurD"/>
</dbReference>
<dbReference type="HAMAP" id="MF_00639">
    <property type="entry name" value="MurD"/>
    <property type="match status" value="1"/>
</dbReference>
<dbReference type="Pfam" id="PF08245">
    <property type="entry name" value="Mur_ligase_M"/>
    <property type="match status" value="1"/>
</dbReference>
<dbReference type="GO" id="GO:0005524">
    <property type="term" value="F:ATP binding"/>
    <property type="evidence" value="ECO:0007669"/>
    <property type="project" value="UniProtKB-KW"/>
</dbReference>
<comment type="subcellular location">
    <subcellularLocation>
        <location evidence="1">Cytoplasm</location>
    </subcellularLocation>
</comment>
<keyword evidence="3" id="KW-0963">Cytoplasm</keyword>
<dbReference type="GO" id="GO:0051301">
    <property type="term" value="P:cell division"/>
    <property type="evidence" value="ECO:0007669"/>
    <property type="project" value="InterPro"/>
</dbReference>
<dbReference type="SUPFAM" id="SSF53623">
    <property type="entry name" value="MurD-like peptide ligases, catalytic domain"/>
    <property type="match status" value="1"/>
</dbReference>